<dbReference type="EMBL" id="NHYE01005507">
    <property type="protein sequence ID" value="PPQ71331.1"/>
    <property type="molecule type" value="Genomic_DNA"/>
</dbReference>
<gene>
    <name evidence="2" type="ORF">CVT26_011977</name>
</gene>
<evidence type="ECO:0000313" key="3">
    <source>
        <dbReference type="Proteomes" id="UP000284706"/>
    </source>
</evidence>
<keyword evidence="3" id="KW-1185">Reference proteome</keyword>
<name>A0A409VYM4_9AGAR</name>
<dbReference type="AlphaFoldDB" id="A0A409VYM4"/>
<sequence length="72" mass="7861">MEEATNIDTESIIYPSEAEMADSHPRSAKFESEYLVSMSSGACPAVFCLLQPSTPASGISVDDKGRHRRRKA</sequence>
<comment type="caution">
    <text evidence="2">The sequence shown here is derived from an EMBL/GenBank/DDBJ whole genome shotgun (WGS) entry which is preliminary data.</text>
</comment>
<reference evidence="2 3" key="1">
    <citation type="journal article" date="2018" name="Evol. Lett.">
        <title>Horizontal gene cluster transfer increased hallucinogenic mushroom diversity.</title>
        <authorList>
            <person name="Reynolds H.T."/>
            <person name="Vijayakumar V."/>
            <person name="Gluck-Thaler E."/>
            <person name="Korotkin H.B."/>
            <person name="Matheny P.B."/>
            <person name="Slot J.C."/>
        </authorList>
    </citation>
    <scope>NUCLEOTIDE SEQUENCE [LARGE SCALE GENOMIC DNA]</scope>
    <source>
        <strain evidence="2 3">SRW20</strain>
    </source>
</reference>
<feature type="region of interest" description="Disordered" evidence="1">
    <location>
        <begin position="53"/>
        <end position="72"/>
    </location>
</feature>
<dbReference type="InParanoid" id="A0A409VYM4"/>
<dbReference type="Proteomes" id="UP000284706">
    <property type="component" value="Unassembled WGS sequence"/>
</dbReference>
<organism evidence="2 3">
    <name type="scientific">Gymnopilus dilepis</name>
    <dbReference type="NCBI Taxonomy" id="231916"/>
    <lineage>
        <taxon>Eukaryota</taxon>
        <taxon>Fungi</taxon>
        <taxon>Dikarya</taxon>
        <taxon>Basidiomycota</taxon>
        <taxon>Agaricomycotina</taxon>
        <taxon>Agaricomycetes</taxon>
        <taxon>Agaricomycetidae</taxon>
        <taxon>Agaricales</taxon>
        <taxon>Agaricineae</taxon>
        <taxon>Hymenogastraceae</taxon>
        <taxon>Gymnopilus</taxon>
    </lineage>
</organism>
<protein>
    <submittedName>
        <fullName evidence="2">Uncharacterized protein</fullName>
    </submittedName>
</protein>
<evidence type="ECO:0000313" key="2">
    <source>
        <dbReference type="EMBL" id="PPQ71331.1"/>
    </source>
</evidence>
<accession>A0A409VYM4</accession>
<proteinExistence type="predicted"/>
<evidence type="ECO:0000256" key="1">
    <source>
        <dbReference type="SAM" id="MobiDB-lite"/>
    </source>
</evidence>